<dbReference type="Proteomes" id="UP000589626">
    <property type="component" value="Unassembled WGS sequence"/>
</dbReference>
<evidence type="ECO:0000256" key="1">
    <source>
        <dbReference type="SAM" id="SignalP"/>
    </source>
</evidence>
<organism evidence="2 3">
    <name type="scientific">Nocardioides soli</name>
    <dbReference type="NCBI Taxonomy" id="1036020"/>
    <lineage>
        <taxon>Bacteria</taxon>
        <taxon>Bacillati</taxon>
        <taxon>Actinomycetota</taxon>
        <taxon>Actinomycetes</taxon>
        <taxon>Propionibacteriales</taxon>
        <taxon>Nocardioidaceae</taxon>
        <taxon>Nocardioides</taxon>
    </lineage>
</organism>
<dbReference type="EMBL" id="JACHWR010000002">
    <property type="protein sequence ID" value="MBB3043972.1"/>
    <property type="molecule type" value="Genomic_DNA"/>
</dbReference>
<keyword evidence="1" id="KW-0732">Signal</keyword>
<evidence type="ECO:0000313" key="3">
    <source>
        <dbReference type="Proteomes" id="UP000589626"/>
    </source>
</evidence>
<keyword evidence="3" id="KW-1185">Reference proteome</keyword>
<feature type="signal peptide" evidence="1">
    <location>
        <begin position="1"/>
        <end position="26"/>
    </location>
</feature>
<feature type="chain" id="PRO_5031422912" description="ATP/GTP-binding protein" evidence="1">
    <location>
        <begin position="27"/>
        <end position="303"/>
    </location>
</feature>
<evidence type="ECO:0000313" key="2">
    <source>
        <dbReference type="EMBL" id="MBB3043972.1"/>
    </source>
</evidence>
<dbReference type="RefSeq" id="WP_183593716.1">
    <property type="nucleotide sequence ID" value="NZ_JACHWR010000002.1"/>
</dbReference>
<gene>
    <name evidence="2" type="ORF">FHU40_003790</name>
</gene>
<accession>A0A7W4VY82</accession>
<evidence type="ECO:0008006" key="4">
    <source>
        <dbReference type="Google" id="ProtNLM"/>
    </source>
</evidence>
<sequence>MLARALAAMLAAAAFVVVGSTSPAAAAGGENCWYETDPNTGEVKLACEDPGNGGGGNGDPGSGGSSTCNYGGKEIPCTGPEGSVWSSKYACWIGPSAGELGEDLLPPDGQTKEDGAWHVCYFPPPGSSWEFMWIEAGVVGIDPVVLANRAIASMDLDPIQIGIVPEPGANRAGLVGLPVWMWVDSPTDDTFGPITASASQGPVSVSATASVSSIVWNMGDGTKITCTGKGTPYADHYGKQPSPTCGHRYPKMSSDQPDGAYQVTATSHWVVEWTGGGQSGTIEFDLTTDPLPIRIGEAQVLTQ</sequence>
<name>A0A7W4VY82_9ACTN</name>
<comment type="caution">
    <text evidence="2">The sequence shown here is derived from an EMBL/GenBank/DDBJ whole genome shotgun (WGS) entry which is preliminary data.</text>
</comment>
<proteinExistence type="predicted"/>
<protein>
    <recommendedName>
        <fullName evidence="4">ATP/GTP-binding protein</fullName>
    </recommendedName>
</protein>
<reference evidence="2 3" key="1">
    <citation type="submission" date="2020-08" db="EMBL/GenBank/DDBJ databases">
        <title>Sequencing the genomes of 1000 actinobacteria strains.</title>
        <authorList>
            <person name="Klenk H.-P."/>
        </authorList>
    </citation>
    <scope>NUCLEOTIDE SEQUENCE [LARGE SCALE GENOMIC DNA]</scope>
    <source>
        <strain evidence="2 3">DSM 105498</strain>
    </source>
</reference>
<dbReference type="AlphaFoldDB" id="A0A7W4VY82"/>